<evidence type="ECO:0000259" key="2">
    <source>
        <dbReference type="Pfam" id="PF17648"/>
    </source>
</evidence>
<sequence length="161" mass="17469">MSLTSLPPRAGDRPRTGSFIPHLQLSQASPPAVREALQRWMATTLDGTRPGRSGISVPDSWALHLTAPPADGAVLMPPRGTEFVHLHADGSLHLALHPDDQAVVLDAGRGERHPLYHPRRANALMVYAPRDADELALVRQVVTASYRYATGRVPEQAPTAR</sequence>
<protein>
    <recommendedName>
        <fullName evidence="2">Luciferase domain-containing protein</fullName>
    </recommendedName>
</protein>
<dbReference type="PANTHER" id="PTHR38695">
    <property type="entry name" value="AMINO ACID PERMEASE_ SLC12A DOMAIN-CONTAINING PROTEIN"/>
    <property type="match status" value="1"/>
</dbReference>
<dbReference type="InterPro" id="IPR048273">
    <property type="entry name" value="Luciferase"/>
</dbReference>
<feature type="region of interest" description="Disordered" evidence="1">
    <location>
        <begin position="1"/>
        <end position="28"/>
    </location>
</feature>
<proteinExistence type="predicted"/>
<comment type="caution">
    <text evidence="3">The sequence shown here is derived from an EMBL/GenBank/DDBJ whole genome shotgun (WGS) entry which is preliminary data.</text>
</comment>
<evidence type="ECO:0000313" key="4">
    <source>
        <dbReference type="Proteomes" id="UP001499895"/>
    </source>
</evidence>
<reference evidence="3 4" key="1">
    <citation type="journal article" date="2019" name="Int. J. Syst. Evol. Microbiol.">
        <title>The Global Catalogue of Microorganisms (GCM) 10K type strain sequencing project: providing services to taxonomists for standard genome sequencing and annotation.</title>
        <authorList>
            <consortium name="The Broad Institute Genomics Platform"/>
            <consortium name="The Broad Institute Genome Sequencing Center for Infectious Disease"/>
            <person name="Wu L."/>
            <person name="Ma J."/>
        </authorList>
    </citation>
    <scope>NUCLEOTIDE SEQUENCE [LARGE SCALE GENOMIC DNA]</scope>
    <source>
        <strain evidence="3 4">JCM 10649</strain>
    </source>
</reference>
<dbReference type="EMBL" id="BAAAHB010000001">
    <property type="protein sequence ID" value="GAA0443498.1"/>
    <property type="molecule type" value="Genomic_DNA"/>
</dbReference>
<accession>A0ABN0ZCN9</accession>
<keyword evidence="4" id="KW-1185">Reference proteome</keyword>
<evidence type="ECO:0000256" key="1">
    <source>
        <dbReference type="SAM" id="MobiDB-lite"/>
    </source>
</evidence>
<organism evidence="3 4">
    <name type="scientific">Streptomyces stramineus</name>
    <dbReference type="NCBI Taxonomy" id="173861"/>
    <lineage>
        <taxon>Bacteria</taxon>
        <taxon>Bacillati</taxon>
        <taxon>Actinomycetota</taxon>
        <taxon>Actinomycetes</taxon>
        <taxon>Kitasatosporales</taxon>
        <taxon>Streptomycetaceae</taxon>
        <taxon>Streptomyces</taxon>
    </lineage>
</organism>
<gene>
    <name evidence="3" type="ORF">GCM10009544_02920</name>
</gene>
<dbReference type="RefSeq" id="WP_344084099.1">
    <property type="nucleotide sequence ID" value="NZ_BAAAHB010000001.1"/>
</dbReference>
<evidence type="ECO:0000313" key="3">
    <source>
        <dbReference type="EMBL" id="GAA0443498.1"/>
    </source>
</evidence>
<dbReference type="Proteomes" id="UP001499895">
    <property type="component" value="Unassembled WGS sequence"/>
</dbReference>
<dbReference type="Pfam" id="PF17648">
    <property type="entry name" value="Luciferase"/>
    <property type="match status" value="1"/>
</dbReference>
<dbReference type="PANTHER" id="PTHR38695:SF1">
    <property type="entry name" value="AMINO ACID PERMEASE_ SLC12A DOMAIN-CONTAINING PROTEIN"/>
    <property type="match status" value="1"/>
</dbReference>
<name>A0ABN0ZCN9_9ACTN</name>
<dbReference type="InterPro" id="IPR040841">
    <property type="entry name" value="Luciferase_dom"/>
</dbReference>
<feature type="domain" description="Luciferase" evidence="2">
    <location>
        <begin position="80"/>
        <end position="145"/>
    </location>
</feature>